<dbReference type="RefSeq" id="WP_029719252.1">
    <property type="nucleotide sequence ID" value="NZ_JNVU01000025.1"/>
</dbReference>
<dbReference type="InterPro" id="IPR038332">
    <property type="entry name" value="PPE_sf"/>
</dbReference>
<evidence type="ECO:0000259" key="3">
    <source>
        <dbReference type="Pfam" id="PF00823"/>
    </source>
</evidence>
<dbReference type="STRING" id="28042.GU90_09665"/>
<dbReference type="SUPFAM" id="SSF140459">
    <property type="entry name" value="PE/PPE dimer-like"/>
    <property type="match status" value="1"/>
</dbReference>
<feature type="compositionally biased region" description="Pro residues" evidence="2">
    <location>
        <begin position="282"/>
        <end position="298"/>
    </location>
</feature>
<reference evidence="4 5" key="1">
    <citation type="submission" date="2014-06" db="EMBL/GenBank/DDBJ databases">
        <title>Saccharopolyspora rectivirgula DSM-43113 Genome sequencing.</title>
        <authorList>
            <person name="Barrera C."/>
            <person name="Millon L."/>
            <person name="Rognon B."/>
            <person name="Zaugg C."/>
            <person name="Monod M."/>
        </authorList>
    </citation>
    <scope>NUCLEOTIDE SEQUENCE [LARGE SCALE GENOMIC DNA]</scope>
    <source>
        <strain evidence="4 5">DSM 43113</strain>
    </source>
</reference>
<dbReference type="Proteomes" id="UP000031419">
    <property type="component" value="Unassembled WGS sequence"/>
</dbReference>
<feature type="domain" description="PPE" evidence="3">
    <location>
        <begin position="119"/>
        <end position="214"/>
    </location>
</feature>
<feature type="compositionally biased region" description="Basic and acidic residues" evidence="2">
    <location>
        <begin position="303"/>
        <end position="314"/>
    </location>
</feature>
<gene>
    <name evidence="4" type="ORF">GU90_09665</name>
</gene>
<comment type="similarity">
    <text evidence="1">Belongs to the mycobacterial PPE family.</text>
</comment>
<feature type="region of interest" description="Disordered" evidence="2">
    <location>
        <begin position="446"/>
        <end position="517"/>
    </location>
</feature>
<organism evidence="4 5">
    <name type="scientific">Saccharopolyspora rectivirgula</name>
    <dbReference type="NCBI Taxonomy" id="28042"/>
    <lineage>
        <taxon>Bacteria</taxon>
        <taxon>Bacillati</taxon>
        <taxon>Actinomycetota</taxon>
        <taxon>Actinomycetes</taxon>
        <taxon>Pseudonocardiales</taxon>
        <taxon>Pseudonocardiaceae</taxon>
        <taxon>Saccharopolyspora</taxon>
    </lineage>
</organism>
<evidence type="ECO:0000313" key="5">
    <source>
        <dbReference type="Proteomes" id="UP000031419"/>
    </source>
</evidence>
<feature type="compositionally biased region" description="Gly residues" evidence="2">
    <location>
        <begin position="446"/>
        <end position="456"/>
    </location>
</feature>
<dbReference type="Gene3D" id="1.20.1260.20">
    <property type="entry name" value="PPE superfamily"/>
    <property type="match status" value="1"/>
</dbReference>
<evidence type="ECO:0000256" key="2">
    <source>
        <dbReference type="SAM" id="MobiDB-lite"/>
    </source>
</evidence>
<keyword evidence="5" id="KW-1185">Reference proteome</keyword>
<dbReference type="EMBL" id="JNVU01000025">
    <property type="protein sequence ID" value="KEI44437.1"/>
    <property type="molecule type" value="Genomic_DNA"/>
</dbReference>
<evidence type="ECO:0000313" key="4">
    <source>
        <dbReference type="EMBL" id="KEI44437.1"/>
    </source>
</evidence>
<feature type="region of interest" description="Disordered" evidence="2">
    <location>
        <begin position="259"/>
        <end position="379"/>
    </location>
</feature>
<protein>
    <recommendedName>
        <fullName evidence="3">PPE domain-containing protein</fullName>
    </recommendedName>
</protein>
<name>A0A073AZE0_9PSEU</name>
<feature type="compositionally biased region" description="Gly residues" evidence="2">
    <location>
        <begin position="465"/>
        <end position="484"/>
    </location>
</feature>
<proteinExistence type="inferred from homology"/>
<comment type="caution">
    <text evidence="4">The sequence shown here is derived from an EMBL/GenBank/DDBJ whole genome shotgun (WGS) entry which is preliminary data.</text>
</comment>
<dbReference type="AlphaFoldDB" id="A0A073AZE0"/>
<dbReference type="InterPro" id="IPR000030">
    <property type="entry name" value="PPE_dom"/>
</dbReference>
<evidence type="ECO:0000256" key="1">
    <source>
        <dbReference type="ARBA" id="ARBA00010652"/>
    </source>
</evidence>
<dbReference type="Pfam" id="PF00823">
    <property type="entry name" value="PPE"/>
    <property type="match status" value="1"/>
</dbReference>
<dbReference type="OrthoDB" id="3681508at2"/>
<sequence length="517" mass="49792">MGFTDFMGKVGGAIGDAVDAVGDAVGDAVDAVGDAAGAVVDAVGDIASDVFTSLGDVVGALLPGGSVSPGMIAMPPRRSPLPPGLEYDPPSITQPENWQAYSHQEIYSINQRSLDEGKTAAVADGWREIAESLREVGETLQRDATSAIEGGWEGEAADRASDSVRPVVEWTQLTSEAFDVIGSRLQEAGEAAGQAKEAVPEPEGHSIGRTLTATVLGGPIGAGVDALLQMRNRQEAERGAQDAMARLLTPAYLGVDQSVPTLPGLDGGPASPPRVDPDVVIDPPPPPVGIGGPSPAPATPFHVDPDGSGDRNDPSGKPTPAPDDKGGTSKKPTTPPPSTDPSWVPDRPPGGGVGVPAPAGPGPGPGGREGAPGGMVPPGAWGAGGGAGAGAGGAGGAGVGRAGGAGVGRAGGAAAGRAGGFGGGAGGAGAGALGPGGRAGVGAPGGAGGGAGGAAAGAGAASATGRGGMMGAGMGAGAARGAQGGDDQEHDRPSWLEENDDVWLDDMPKTAPPVFGA</sequence>
<accession>A0A073AZE0</accession>
<dbReference type="eggNOG" id="COG5651">
    <property type="taxonomic scope" value="Bacteria"/>
</dbReference>